<gene>
    <name evidence="16" type="primary">pheT</name>
    <name evidence="16" type="ORF">KC573_04250</name>
</gene>
<dbReference type="GO" id="GO:0006432">
    <property type="term" value="P:phenylalanyl-tRNA aminoacylation"/>
    <property type="evidence" value="ECO:0007669"/>
    <property type="project" value="InterPro"/>
</dbReference>
<dbReference type="SUPFAM" id="SSF55681">
    <property type="entry name" value="Class II aaRS and biotin synthetases"/>
    <property type="match status" value="1"/>
</dbReference>
<evidence type="ECO:0000256" key="13">
    <source>
        <dbReference type="ARBA" id="ARBA00033189"/>
    </source>
</evidence>
<dbReference type="PANTHER" id="PTHR10947">
    <property type="entry name" value="PHENYLALANYL-TRNA SYNTHETASE BETA CHAIN AND LEUCINE-RICH REPEAT-CONTAINING PROTEIN 47"/>
    <property type="match status" value="1"/>
</dbReference>
<feature type="non-terminal residue" evidence="16">
    <location>
        <position position="1"/>
    </location>
</feature>
<evidence type="ECO:0000256" key="5">
    <source>
        <dbReference type="ARBA" id="ARBA00022490"/>
    </source>
</evidence>
<dbReference type="PROSITE" id="PS51483">
    <property type="entry name" value="B5"/>
    <property type="match status" value="1"/>
</dbReference>
<dbReference type="Gene3D" id="3.50.40.10">
    <property type="entry name" value="Phenylalanyl-trna Synthetase, Chain B, domain 3"/>
    <property type="match status" value="1"/>
</dbReference>
<proteinExistence type="inferred from homology"/>
<dbReference type="AlphaFoldDB" id="A0A955LWV4"/>
<comment type="cofactor">
    <cofactor evidence="1">
        <name>Mg(2+)</name>
        <dbReference type="ChEBI" id="CHEBI:18420"/>
    </cofactor>
</comment>
<dbReference type="GO" id="GO:0003723">
    <property type="term" value="F:RNA binding"/>
    <property type="evidence" value="ECO:0007669"/>
    <property type="project" value="InterPro"/>
</dbReference>
<evidence type="ECO:0000259" key="15">
    <source>
        <dbReference type="PROSITE" id="PS51483"/>
    </source>
</evidence>
<sequence>TDHVSVSIQDSNLCRRYSAVVLNNINVKPSPLWMQLRLRSIGIRPINNVVDITNYVMADIGQPLHAFDRDKLKGDSIIVRTASPQETLTTLDGTSRTLDESMLVIADEHQAIALAGIMGGESSEIDDTTTSVVLESANFEHYNNRKTARKLGLNTEASTRFSKNQDPENTLRALNRAITLLQEYAHATIQTNIIDIYPEKRTEKTITISTDYIIDRIGDPDLTNKTDIVAILRRLDITVSDQDDNPTLTIPTFRPDLTIRADIVEEIARIKGYDNMQLTLPKRDLTPVRTNPHIDWLRRAKRTLATIGCTEVYNYTFVGKELYTKCGVEEALHIELQNPISPETTHLRPYLLPSVIANIDTNRKHFDHVALFELEKGITPATKDDELPTETNRLALALYDHDKHHNYSDIKGMVEQLLSQLHIPEVAFSYVDEEDVLLTMFAKSRRAAVTSRGEVIGYVGELNPDVQVAFGFNGVVGIAEFNA</sequence>
<keyword evidence="5" id="KW-0963">Cytoplasm</keyword>
<dbReference type="SUPFAM" id="SSF56037">
    <property type="entry name" value="PheT/TilS domain"/>
    <property type="match status" value="1"/>
</dbReference>
<organism evidence="16 17">
    <name type="scientific">candidate division WWE3 bacterium</name>
    <dbReference type="NCBI Taxonomy" id="2053526"/>
    <lineage>
        <taxon>Bacteria</taxon>
        <taxon>Katanobacteria</taxon>
    </lineage>
</organism>
<evidence type="ECO:0000256" key="8">
    <source>
        <dbReference type="ARBA" id="ARBA00022741"/>
    </source>
</evidence>
<dbReference type="SUPFAM" id="SSF46955">
    <property type="entry name" value="Putative DNA-binding domain"/>
    <property type="match status" value="1"/>
</dbReference>
<dbReference type="GO" id="GO:0009328">
    <property type="term" value="C:phenylalanine-tRNA ligase complex"/>
    <property type="evidence" value="ECO:0007669"/>
    <property type="project" value="TreeGrafter"/>
</dbReference>
<dbReference type="SMART" id="SM00873">
    <property type="entry name" value="B3_4"/>
    <property type="match status" value="1"/>
</dbReference>
<comment type="subunit">
    <text evidence="3">Tetramer of two alpha and two beta subunits.</text>
</comment>
<dbReference type="SMART" id="SM00874">
    <property type="entry name" value="B5"/>
    <property type="match status" value="1"/>
</dbReference>
<dbReference type="Pfam" id="PF03483">
    <property type="entry name" value="B3_4"/>
    <property type="match status" value="1"/>
</dbReference>
<keyword evidence="7" id="KW-0479">Metal-binding</keyword>
<evidence type="ECO:0000256" key="10">
    <source>
        <dbReference type="ARBA" id="ARBA00022842"/>
    </source>
</evidence>
<feature type="domain" description="B5" evidence="15">
    <location>
        <begin position="201"/>
        <end position="278"/>
    </location>
</feature>
<dbReference type="InterPro" id="IPR045060">
    <property type="entry name" value="Phe-tRNA-ligase_IIc_bsu"/>
</dbReference>
<protein>
    <recommendedName>
        <fullName evidence="4">phenylalanine--tRNA ligase</fullName>
        <ecNumber evidence="4">6.1.1.20</ecNumber>
    </recommendedName>
    <alternativeName>
        <fullName evidence="13">Phenylalanyl-tRNA synthetase beta subunit</fullName>
    </alternativeName>
</protein>
<keyword evidence="12" id="KW-0030">Aminoacyl-tRNA synthetase</keyword>
<comment type="similarity">
    <text evidence="2">Belongs to the phenylalanyl-tRNA synthetase beta subunit family. Type 1 subfamily.</text>
</comment>
<dbReference type="InterPro" id="IPR009061">
    <property type="entry name" value="DNA-bd_dom_put_sf"/>
</dbReference>
<comment type="catalytic activity">
    <reaction evidence="14">
        <text>tRNA(Phe) + L-phenylalanine + ATP = L-phenylalanyl-tRNA(Phe) + AMP + diphosphate + H(+)</text>
        <dbReference type="Rhea" id="RHEA:19413"/>
        <dbReference type="Rhea" id="RHEA-COMP:9668"/>
        <dbReference type="Rhea" id="RHEA-COMP:9699"/>
        <dbReference type="ChEBI" id="CHEBI:15378"/>
        <dbReference type="ChEBI" id="CHEBI:30616"/>
        <dbReference type="ChEBI" id="CHEBI:33019"/>
        <dbReference type="ChEBI" id="CHEBI:58095"/>
        <dbReference type="ChEBI" id="CHEBI:78442"/>
        <dbReference type="ChEBI" id="CHEBI:78531"/>
        <dbReference type="ChEBI" id="CHEBI:456215"/>
        <dbReference type="EC" id="6.1.1.20"/>
    </reaction>
</comment>
<keyword evidence="10" id="KW-0460">Magnesium</keyword>
<evidence type="ECO:0000313" key="17">
    <source>
        <dbReference type="Proteomes" id="UP000699691"/>
    </source>
</evidence>
<evidence type="ECO:0000256" key="6">
    <source>
        <dbReference type="ARBA" id="ARBA00022598"/>
    </source>
</evidence>
<dbReference type="Gene3D" id="3.30.56.10">
    <property type="match status" value="1"/>
</dbReference>
<accession>A0A955LWV4</accession>
<evidence type="ECO:0000313" key="16">
    <source>
        <dbReference type="EMBL" id="MCA9398015.1"/>
    </source>
</evidence>
<reference evidence="16" key="2">
    <citation type="journal article" date="2021" name="Microbiome">
        <title>Successional dynamics and alternative stable states in a saline activated sludge microbial community over 9 years.</title>
        <authorList>
            <person name="Wang Y."/>
            <person name="Ye J."/>
            <person name="Ju F."/>
            <person name="Liu L."/>
            <person name="Boyd J.A."/>
            <person name="Deng Y."/>
            <person name="Parks D.H."/>
            <person name="Jiang X."/>
            <person name="Yin X."/>
            <person name="Woodcroft B.J."/>
            <person name="Tyson G.W."/>
            <person name="Hugenholtz P."/>
            <person name="Polz M.F."/>
            <person name="Zhang T."/>
        </authorList>
    </citation>
    <scope>NUCLEOTIDE SEQUENCE</scope>
    <source>
        <strain evidence="16">HKST-UBA02</strain>
    </source>
</reference>
<evidence type="ECO:0000256" key="11">
    <source>
        <dbReference type="ARBA" id="ARBA00022917"/>
    </source>
</evidence>
<evidence type="ECO:0000256" key="2">
    <source>
        <dbReference type="ARBA" id="ARBA00008653"/>
    </source>
</evidence>
<evidence type="ECO:0000256" key="7">
    <source>
        <dbReference type="ARBA" id="ARBA00022723"/>
    </source>
</evidence>
<evidence type="ECO:0000256" key="14">
    <source>
        <dbReference type="ARBA" id="ARBA00049255"/>
    </source>
</evidence>
<dbReference type="GO" id="GO:0000287">
    <property type="term" value="F:magnesium ion binding"/>
    <property type="evidence" value="ECO:0007669"/>
    <property type="project" value="InterPro"/>
</dbReference>
<keyword evidence="6 16" id="KW-0436">Ligase</keyword>
<dbReference type="GO" id="GO:0005524">
    <property type="term" value="F:ATP binding"/>
    <property type="evidence" value="ECO:0007669"/>
    <property type="project" value="UniProtKB-KW"/>
</dbReference>
<dbReference type="InterPro" id="IPR005146">
    <property type="entry name" value="B3/B4_tRNA-bd"/>
</dbReference>
<evidence type="ECO:0000256" key="3">
    <source>
        <dbReference type="ARBA" id="ARBA00011209"/>
    </source>
</evidence>
<dbReference type="Gene3D" id="3.30.930.10">
    <property type="entry name" value="Bira Bifunctional Protein, Domain 2"/>
    <property type="match status" value="1"/>
</dbReference>
<dbReference type="InterPro" id="IPR020825">
    <property type="entry name" value="Phe-tRNA_synthase-like_B3/B4"/>
</dbReference>
<keyword evidence="11" id="KW-0648">Protein biosynthesis</keyword>
<dbReference type="Proteomes" id="UP000699691">
    <property type="component" value="Unassembled WGS sequence"/>
</dbReference>
<reference evidence="16" key="1">
    <citation type="submission" date="2020-04" db="EMBL/GenBank/DDBJ databases">
        <authorList>
            <person name="Zhang T."/>
        </authorList>
    </citation>
    <scope>NUCLEOTIDE SEQUENCE</scope>
    <source>
        <strain evidence="16">HKST-UBA02</strain>
    </source>
</reference>
<dbReference type="InterPro" id="IPR041616">
    <property type="entry name" value="PheRS_beta_core"/>
</dbReference>
<comment type="caution">
    <text evidence="16">The sequence shown here is derived from an EMBL/GenBank/DDBJ whole genome shotgun (WGS) entry which is preliminary data.</text>
</comment>
<dbReference type="NCBIfam" id="TIGR00472">
    <property type="entry name" value="pheT_bact"/>
    <property type="match status" value="1"/>
</dbReference>
<dbReference type="Pfam" id="PF03484">
    <property type="entry name" value="B5"/>
    <property type="match status" value="1"/>
</dbReference>
<dbReference type="FunFam" id="3.50.40.10:FF:000001">
    <property type="entry name" value="Phenylalanine--tRNA ligase beta subunit"/>
    <property type="match status" value="1"/>
</dbReference>
<dbReference type="InterPro" id="IPR005147">
    <property type="entry name" value="tRNA_synthase_B5-dom"/>
</dbReference>
<dbReference type="InterPro" id="IPR045864">
    <property type="entry name" value="aa-tRNA-synth_II/BPL/LPL"/>
</dbReference>
<evidence type="ECO:0000256" key="9">
    <source>
        <dbReference type="ARBA" id="ARBA00022840"/>
    </source>
</evidence>
<dbReference type="Pfam" id="PF17759">
    <property type="entry name" value="tRNA_synthFbeta"/>
    <property type="match status" value="1"/>
</dbReference>
<name>A0A955LWV4_UNCKA</name>
<dbReference type="EMBL" id="JAGQKY010000241">
    <property type="protein sequence ID" value="MCA9398015.1"/>
    <property type="molecule type" value="Genomic_DNA"/>
</dbReference>
<feature type="non-terminal residue" evidence="16">
    <location>
        <position position="483"/>
    </location>
</feature>
<dbReference type="GO" id="GO:0004826">
    <property type="term" value="F:phenylalanine-tRNA ligase activity"/>
    <property type="evidence" value="ECO:0007669"/>
    <property type="project" value="UniProtKB-EC"/>
</dbReference>
<evidence type="ECO:0000256" key="12">
    <source>
        <dbReference type="ARBA" id="ARBA00023146"/>
    </source>
</evidence>
<keyword evidence="9" id="KW-0067">ATP-binding</keyword>
<dbReference type="EC" id="6.1.1.20" evidence="4"/>
<evidence type="ECO:0000256" key="4">
    <source>
        <dbReference type="ARBA" id="ARBA00012814"/>
    </source>
</evidence>
<dbReference type="PANTHER" id="PTHR10947:SF0">
    <property type="entry name" value="PHENYLALANINE--TRNA LIGASE BETA SUBUNIT"/>
    <property type="match status" value="1"/>
</dbReference>
<dbReference type="InterPro" id="IPR004532">
    <property type="entry name" value="Phe-tRNA-ligase_IIc_bsu_bact"/>
</dbReference>
<keyword evidence="8" id="KW-0547">Nucleotide-binding</keyword>
<evidence type="ECO:0000256" key="1">
    <source>
        <dbReference type="ARBA" id="ARBA00001946"/>
    </source>
</evidence>